<reference evidence="3" key="1">
    <citation type="submission" date="2021-05" db="EMBL/GenBank/DDBJ databases">
        <title>Direct Submission.</title>
        <authorList>
            <person name="Li K."/>
            <person name="Gao J."/>
        </authorList>
    </citation>
    <scope>NUCLEOTIDE SEQUENCE [LARGE SCALE GENOMIC DNA]</scope>
    <source>
        <strain evidence="3">MG62</strain>
    </source>
</reference>
<feature type="region of interest" description="Disordered" evidence="1">
    <location>
        <begin position="1"/>
        <end position="31"/>
    </location>
</feature>
<proteinExistence type="predicted"/>
<gene>
    <name evidence="2" type="ORF">KJK29_13585</name>
</gene>
<feature type="compositionally biased region" description="Basic and acidic residues" evidence="1">
    <location>
        <begin position="1"/>
        <end position="15"/>
    </location>
</feature>
<protein>
    <submittedName>
        <fullName evidence="2">Uncharacterized protein</fullName>
    </submittedName>
</protein>
<evidence type="ECO:0000313" key="2">
    <source>
        <dbReference type="EMBL" id="QWB23552.1"/>
    </source>
</evidence>
<keyword evidence="3" id="KW-1185">Reference proteome</keyword>
<accession>A0ABX8FRA0</accession>
<name>A0ABX8FRA0_9ACTN</name>
<evidence type="ECO:0000256" key="1">
    <source>
        <dbReference type="SAM" id="MobiDB-lite"/>
    </source>
</evidence>
<dbReference type="Proteomes" id="UP000679629">
    <property type="component" value="Chromosome"/>
</dbReference>
<organism evidence="2 3">
    <name type="scientific">Streptomyces koelreuteriae</name>
    <dbReference type="NCBI Taxonomy" id="2838015"/>
    <lineage>
        <taxon>Bacteria</taxon>
        <taxon>Bacillati</taxon>
        <taxon>Actinomycetota</taxon>
        <taxon>Actinomycetes</taxon>
        <taxon>Kitasatosporales</taxon>
        <taxon>Streptomycetaceae</taxon>
        <taxon>Streptomyces</taxon>
    </lineage>
</organism>
<evidence type="ECO:0000313" key="3">
    <source>
        <dbReference type="Proteomes" id="UP000679629"/>
    </source>
</evidence>
<dbReference type="RefSeq" id="WP_215119286.1">
    <property type="nucleotide sequence ID" value="NZ_CP075896.1"/>
</dbReference>
<sequence length="48" mass="5111">MTTDGLREPAPRTEAAEPIGNGPRAEGRPTTTVLVIPLWERLRGGGRG</sequence>
<dbReference type="EMBL" id="CP075896">
    <property type="protein sequence ID" value="QWB23552.1"/>
    <property type="molecule type" value="Genomic_DNA"/>
</dbReference>